<feature type="transmembrane region" description="Helical" evidence="1">
    <location>
        <begin position="232"/>
        <end position="251"/>
    </location>
</feature>
<evidence type="ECO:0000256" key="1">
    <source>
        <dbReference type="SAM" id="Phobius"/>
    </source>
</evidence>
<reference evidence="2" key="2">
    <citation type="submission" date="2014-09" db="EMBL/GenBank/DDBJ databases">
        <title>Criblamydia sequanensis harbors a mega-plasmid encoding arsenite resistance.</title>
        <authorList>
            <person name="Bertelli C."/>
            <person name="Goesmann A."/>
            <person name="Greub G."/>
        </authorList>
    </citation>
    <scope>NUCLEOTIDE SEQUENCE [LARGE SCALE GENOMIC DNA]</scope>
    <source>
        <strain evidence="2">CRIB-18</strain>
    </source>
</reference>
<feature type="transmembrane region" description="Helical" evidence="1">
    <location>
        <begin position="161"/>
        <end position="181"/>
    </location>
</feature>
<dbReference type="EMBL" id="CCEJ010000007">
    <property type="protein sequence ID" value="CDR34313.1"/>
    <property type="molecule type" value="Genomic_DNA"/>
</dbReference>
<keyword evidence="1" id="KW-1133">Transmembrane helix</keyword>
<dbReference type="AlphaFoldDB" id="A0A090D2G1"/>
<accession>A0A090D2G1</accession>
<dbReference type="Proteomes" id="UP000031552">
    <property type="component" value="Unassembled WGS sequence"/>
</dbReference>
<sequence>MAGIGFILRKLAKKDSLSGMAYAYFHGILASSAPWISTVIALGTIYLLTRTLHLSGGQEVFRAIVLYNFCFSLVFSATLTVIATRYIADHIYLRDLRSVPAMFFKVLILNAILVLPIVVWFYGFYTDLTLINRILAVFNFYLCLFIWLSTVFISTLKTYKGVSFSFIGGMAIGVIFAFLFANSYGSTGMLMGFNFGLLIVVASLIALLLVEYPKCYIPPKNFFSFFKKHIKLALSGTFYTLAIWVDKWILWTAPEAERLPSGFWVYTNYDNAMFIAYLTVIPSLAMFLISQETAFYERYIKYYKDILNNANYSKIRENQEKLMGSIHYHGRNLMIMQFGIAAIVILFAPKIFVLFSINYIQLSIFRFGVIGASFQILSLFLIITNSYFENRKVLDISLLFFTSNVLFTLITLKLGFPYYGIGYCLSCILTFVYSAILLEEFVRILPYHTFITTNEAVNYKDSIE</sequence>
<dbReference type="InterPro" id="IPR031617">
    <property type="entry name" value="PelG"/>
</dbReference>
<feature type="transmembrane region" description="Helical" evidence="1">
    <location>
        <begin position="60"/>
        <end position="82"/>
    </location>
</feature>
<evidence type="ECO:0000313" key="2">
    <source>
        <dbReference type="EMBL" id="CDR34313.1"/>
    </source>
</evidence>
<dbReference type="Pfam" id="PF16933">
    <property type="entry name" value="PelG"/>
    <property type="match status" value="1"/>
</dbReference>
<feature type="transmembrane region" description="Helical" evidence="1">
    <location>
        <begin position="103"/>
        <end position="122"/>
    </location>
</feature>
<feature type="transmembrane region" description="Helical" evidence="1">
    <location>
        <begin position="134"/>
        <end position="154"/>
    </location>
</feature>
<dbReference type="STRING" id="1437425.CSEC_1499"/>
<feature type="transmembrane region" description="Helical" evidence="1">
    <location>
        <begin position="394"/>
        <end position="412"/>
    </location>
</feature>
<keyword evidence="1" id="KW-0472">Membrane</keyword>
<proteinExistence type="predicted"/>
<gene>
    <name evidence="2" type="ORF">CSEC_1499</name>
</gene>
<comment type="caution">
    <text evidence="2">The sequence shown here is derived from an EMBL/GenBank/DDBJ whole genome shotgun (WGS) entry which is preliminary data.</text>
</comment>
<feature type="transmembrane region" description="Helical" evidence="1">
    <location>
        <begin position="333"/>
        <end position="357"/>
    </location>
</feature>
<organism evidence="2 3">
    <name type="scientific">Candidatus Criblamydia sequanensis CRIB-18</name>
    <dbReference type="NCBI Taxonomy" id="1437425"/>
    <lineage>
        <taxon>Bacteria</taxon>
        <taxon>Pseudomonadati</taxon>
        <taxon>Chlamydiota</taxon>
        <taxon>Chlamydiia</taxon>
        <taxon>Parachlamydiales</taxon>
        <taxon>Candidatus Criblamydiaceae</taxon>
        <taxon>Candidatus Criblamydia</taxon>
    </lineage>
</organism>
<keyword evidence="1" id="KW-0812">Transmembrane</keyword>
<feature type="transmembrane region" description="Helical" evidence="1">
    <location>
        <begin position="363"/>
        <end position="382"/>
    </location>
</feature>
<keyword evidence="3" id="KW-1185">Reference proteome</keyword>
<dbReference type="eggNOG" id="COG4267">
    <property type="taxonomic scope" value="Bacteria"/>
</dbReference>
<reference evidence="2" key="1">
    <citation type="submission" date="2013-12" db="EMBL/GenBank/DDBJ databases">
        <authorList>
            <person name="Linke B."/>
        </authorList>
    </citation>
    <scope>NUCLEOTIDE SEQUENCE [LARGE SCALE GENOMIC DNA]</scope>
    <source>
        <strain evidence="2">CRIB-18</strain>
    </source>
</reference>
<dbReference type="RefSeq" id="WP_041017858.1">
    <property type="nucleotide sequence ID" value="NZ_CCEJ010000007.1"/>
</dbReference>
<name>A0A090D2G1_9BACT</name>
<feature type="transmembrane region" description="Helical" evidence="1">
    <location>
        <begin position="418"/>
        <end position="438"/>
    </location>
</feature>
<evidence type="ECO:0000313" key="3">
    <source>
        <dbReference type="Proteomes" id="UP000031552"/>
    </source>
</evidence>
<feature type="transmembrane region" description="Helical" evidence="1">
    <location>
        <begin position="21"/>
        <end position="48"/>
    </location>
</feature>
<feature type="transmembrane region" description="Helical" evidence="1">
    <location>
        <begin position="271"/>
        <end position="289"/>
    </location>
</feature>
<protein>
    <submittedName>
        <fullName evidence="2">Conserved putative membrane protein</fullName>
    </submittedName>
</protein>
<feature type="transmembrane region" description="Helical" evidence="1">
    <location>
        <begin position="193"/>
        <end position="212"/>
    </location>
</feature>
<dbReference type="OrthoDB" id="37830at2"/>